<accession>A0A936ZX64</accession>
<dbReference type="Proteomes" id="UP000613011">
    <property type="component" value="Unassembled WGS sequence"/>
</dbReference>
<keyword evidence="4" id="KW-1185">Reference proteome</keyword>
<dbReference type="PROSITE" id="PS50914">
    <property type="entry name" value="BON"/>
    <property type="match status" value="1"/>
</dbReference>
<evidence type="ECO:0000313" key="3">
    <source>
        <dbReference type="EMBL" id="MBL0422159.1"/>
    </source>
</evidence>
<dbReference type="PROSITE" id="PS51257">
    <property type="entry name" value="PROKAR_LIPOPROTEIN"/>
    <property type="match status" value="1"/>
</dbReference>
<dbReference type="PANTHER" id="PTHR34606">
    <property type="entry name" value="BON DOMAIN-CONTAINING PROTEIN"/>
    <property type="match status" value="1"/>
</dbReference>
<organism evidence="3 4">
    <name type="scientific">Ramlibacter aurantiacus</name>
    <dbReference type="NCBI Taxonomy" id="2801330"/>
    <lineage>
        <taxon>Bacteria</taxon>
        <taxon>Pseudomonadati</taxon>
        <taxon>Pseudomonadota</taxon>
        <taxon>Betaproteobacteria</taxon>
        <taxon>Burkholderiales</taxon>
        <taxon>Comamonadaceae</taxon>
        <taxon>Ramlibacter</taxon>
    </lineage>
</organism>
<dbReference type="InterPro" id="IPR051686">
    <property type="entry name" value="Lipoprotein_DolP"/>
</dbReference>
<dbReference type="Pfam" id="PF04972">
    <property type="entry name" value="BON"/>
    <property type="match status" value="1"/>
</dbReference>
<feature type="signal peptide" evidence="1">
    <location>
        <begin position="1"/>
        <end position="18"/>
    </location>
</feature>
<comment type="caution">
    <text evidence="3">The sequence shown here is derived from an EMBL/GenBank/DDBJ whole genome shotgun (WGS) entry which is preliminary data.</text>
</comment>
<feature type="chain" id="PRO_5037305423" evidence="1">
    <location>
        <begin position="19"/>
        <end position="106"/>
    </location>
</feature>
<dbReference type="Gene3D" id="3.30.1340.30">
    <property type="match status" value="1"/>
</dbReference>
<dbReference type="RefSeq" id="WP_201685236.1">
    <property type="nucleotide sequence ID" value="NZ_JAEQNA010000007.1"/>
</dbReference>
<dbReference type="PANTHER" id="PTHR34606:SF15">
    <property type="entry name" value="BON DOMAIN-CONTAINING PROTEIN"/>
    <property type="match status" value="1"/>
</dbReference>
<evidence type="ECO:0000313" key="4">
    <source>
        <dbReference type="Proteomes" id="UP000613011"/>
    </source>
</evidence>
<feature type="domain" description="BON" evidence="2">
    <location>
        <begin position="38"/>
        <end position="106"/>
    </location>
</feature>
<dbReference type="AlphaFoldDB" id="A0A936ZX64"/>
<dbReference type="InterPro" id="IPR007055">
    <property type="entry name" value="BON_dom"/>
</dbReference>
<keyword evidence="1" id="KW-0732">Signal</keyword>
<proteinExistence type="predicted"/>
<evidence type="ECO:0000259" key="2">
    <source>
        <dbReference type="PROSITE" id="PS50914"/>
    </source>
</evidence>
<dbReference type="SMART" id="SM00749">
    <property type="entry name" value="BON"/>
    <property type="match status" value="1"/>
</dbReference>
<protein>
    <submittedName>
        <fullName evidence="3">BON domain-containing protein</fullName>
    </submittedName>
</protein>
<reference evidence="3" key="1">
    <citation type="submission" date="2021-01" db="EMBL/GenBank/DDBJ databases">
        <title>Ramlibacter sp. strain AW1 16S ribosomal RNA gene Genome sequencing and assembly.</title>
        <authorList>
            <person name="Kang M."/>
        </authorList>
    </citation>
    <scope>NUCLEOTIDE SEQUENCE</scope>
    <source>
        <strain evidence="3">AW1</strain>
    </source>
</reference>
<gene>
    <name evidence="3" type="ORF">JI739_17560</name>
</gene>
<name>A0A936ZX64_9BURK</name>
<sequence>MKTLFVALVVTLGLVGCAGMGGGPGSGSQTRSVGQAVDDAVIVTRMNAALAADPDLSAIKINVDSTKGAVRLRGEVKSLALRRKAEDLARRMDGVRSVDNQLVVTG</sequence>
<dbReference type="InterPro" id="IPR014004">
    <property type="entry name" value="Transpt-assoc_nodulatn_dom_bac"/>
</dbReference>
<evidence type="ECO:0000256" key="1">
    <source>
        <dbReference type="SAM" id="SignalP"/>
    </source>
</evidence>
<dbReference type="EMBL" id="JAEQNA010000007">
    <property type="protein sequence ID" value="MBL0422159.1"/>
    <property type="molecule type" value="Genomic_DNA"/>
</dbReference>